<reference evidence="1" key="2">
    <citation type="submission" date="2015-06" db="UniProtKB">
        <authorList>
            <consortium name="EnsemblMetazoa"/>
        </authorList>
    </citation>
    <scope>IDENTIFICATION</scope>
</reference>
<dbReference type="EnsemblMetazoa" id="tetur03g00360.1">
    <property type="protein sequence ID" value="tetur03g00360.1"/>
    <property type="gene ID" value="tetur03g00360"/>
</dbReference>
<evidence type="ECO:0000313" key="2">
    <source>
        <dbReference type="Proteomes" id="UP000015104"/>
    </source>
</evidence>
<sequence length="145" mass="17715">MTKEKIHYDRETLEYRFDRFKPLKLYKFPEIIRVFKSQRRYKRWDFEKVLVSEFDGLISQLNRKVTNRGQLIIFERAMAMMKRSIYLFQIIRELAVNEYMYAAEIVVKLLDLLRPNRRVTFSFWTNGPFTKKIDSIGLKVKDEFI</sequence>
<dbReference type="AlphaFoldDB" id="T1JYH2"/>
<organism evidence="1 2">
    <name type="scientific">Tetranychus urticae</name>
    <name type="common">Two-spotted spider mite</name>
    <dbReference type="NCBI Taxonomy" id="32264"/>
    <lineage>
        <taxon>Eukaryota</taxon>
        <taxon>Metazoa</taxon>
        <taxon>Ecdysozoa</taxon>
        <taxon>Arthropoda</taxon>
        <taxon>Chelicerata</taxon>
        <taxon>Arachnida</taxon>
        <taxon>Acari</taxon>
        <taxon>Acariformes</taxon>
        <taxon>Trombidiformes</taxon>
        <taxon>Prostigmata</taxon>
        <taxon>Eleutherengona</taxon>
        <taxon>Raphignathae</taxon>
        <taxon>Tetranychoidea</taxon>
        <taxon>Tetranychidae</taxon>
        <taxon>Tetranychus</taxon>
    </lineage>
</organism>
<proteinExistence type="predicted"/>
<accession>T1JYH2</accession>
<dbReference type="HOGENOM" id="CLU_1789323_0_0_1"/>
<evidence type="ECO:0000313" key="1">
    <source>
        <dbReference type="EnsemblMetazoa" id="tetur03g00360.1"/>
    </source>
</evidence>
<reference evidence="2" key="1">
    <citation type="submission" date="2011-08" db="EMBL/GenBank/DDBJ databases">
        <authorList>
            <person name="Rombauts S."/>
        </authorList>
    </citation>
    <scope>NUCLEOTIDE SEQUENCE</scope>
    <source>
        <strain evidence="2">London</strain>
    </source>
</reference>
<keyword evidence="2" id="KW-1185">Reference proteome</keyword>
<name>T1JYH2_TETUR</name>
<dbReference type="EMBL" id="CAEY01001107">
    <property type="status" value="NOT_ANNOTATED_CDS"/>
    <property type="molecule type" value="Genomic_DNA"/>
</dbReference>
<dbReference type="Proteomes" id="UP000015104">
    <property type="component" value="Unassembled WGS sequence"/>
</dbReference>
<protein>
    <submittedName>
        <fullName evidence="1">Uncharacterized protein</fullName>
    </submittedName>
</protein>